<dbReference type="InterPro" id="IPR036457">
    <property type="entry name" value="PPM-type-like_dom_sf"/>
</dbReference>
<dbReference type="InterPro" id="IPR001932">
    <property type="entry name" value="PPM-type_phosphatase-like_dom"/>
</dbReference>
<dbReference type="CDD" id="cd00143">
    <property type="entry name" value="PP2Cc"/>
    <property type="match status" value="1"/>
</dbReference>
<comment type="caution">
    <text evidence="2">The sequence shown here is derived from an EMBL/GenBank/DDBJ whole genome shotgun (WGS) entry which is preliminary data.</text>
</comment>
<organism evidence="2 3">
    <name type="scientific">Lentinula aciculospora</name>
    <dbReference type="NCBI Taxonomy" id="153920"/>
    <lineage>
        <taxon>Eukaryota</taxon>
        <taxon>Fungi</taxon>
        <taxon>Dikarya</taxon>
        <taxon>Basidiomycota</taxon>
        <taxon>Agaricomycotina</taxon>
        <taxon>Agaricomycetes</taxon>
        <taxon>Agaricomycetidae</taxon>
        <taxon>Agaricales</taxon>
        <taxon>Marasmiineae</taxon>
        <taxon>Omphalotaceae</taxon>
        <taxon>Lentinula</taxon>
    </lineage>
</organism>
<keyword evidence="3" id="KW-1185">Reference proteome</keyword>
<accession>A0A9W9DTP5</accession>
<gene>
    <name evidence="2" type="ORF">J3R30DRAFT_3438586</name>
</gene>
<dbReference type="OrthoDB" id="420076at2759"/>
<evidence type="ECO:0000259" key="1">
    <source>
        <dbReference type="PROSITE" id="PS51746"/>
    </source>
</evidence>
<dbReference type="SUPFAM" id="SSF81606">
    <property type="entry name" value="PP2C-like"/>
    <property type="match status" value="1"/>
</dbReference>
<dbReference type="PANTHER" id="PTHR13832">
    <property type="entry name" value="PROTEIN PHOSPHATASE 2C"/>
    <property type="match status" value="1"/>
</dbReference>
<dbReference type="AlphaFoldDB" id="A0A9W9DTP5"/>
<feature type="domain" description="PPM-type phosphatase" evidence="1">
    <location>
        <begin position="17"/>
        <end position="424"/>
    </location>
</feature>
<dbReference type="GO" id="GO:0004722">
    <property type="term" value="F:protein serine/threonine phosphatase activity"/>
    <property type="evidence" value="ECO:0007669"/>
    <property type="project" value="InterPro"/>
</dbReference>
<evidence type="ECO:0000313" key="2">
    <source>
        <dbReference type="EMBL" id="KAJ4485296.1"/>
    </source>
</evidence>
<dbReference type="Proteomes" id="UP001150266">
    <property type="component" value="Unassembled WGS sequence"/>
</dbReference>
<dbReference type="Pfam" id="PF00481">
    <property type="entry name" value="PP2C"/>
    <property type="match status" value="1"/>
</dbReference>
<proteinExistence type="predicted"/>
<sequence>MARLVQLSAPNVSSNGAVHFASLQPHPEKHSQDRLVVEQWDLGERGSWRFRAVFDGHANGDETVDYVFSSLPSKVKSSLSALPVSHCTDVETVSSLLQETISAIDDSIKQGVLELFPSSDYIERLSDDEIRTIVNDHSISNDTGHMAEVTVPSPTGPTALANKYVGRGWNNIKVTRAMRGTTVLIVLIGPDGGMWTASLGDCQAVLGQKKNLNWTTTILSANHNASEPSEVARLKTEHPGEEEDVVVKNRVLSLIAVTRAIGDHQFKLPGIYTKRVFALTIPGMNRPEYHTQIIVDRNFTPPYVSGIPEVKYIKLEDDVQSCLFMCSDGLLDLYGGEDWQEKHIAIMELCNNWVDLVGEKLNSGSALLENLALFLLIRGLWGPPKSFTGKSWTDEDALNRMSSLLTLEFKDKWMDDTTVLVEVL</sequence>
<dbReference type="InterPro" id="IPR015655">
    <property type="entry name" value="PP2C"/>
</dbReference>
<dbReference type="PANTHER" id="PTHR13832:SF792">
    <property type="entry name" value="GM14286P"/>
    <property type="match status" value="1"/>
</dbReference>
<reference evidence="2" key="1">
    <citation type="submission" date="2022-08" db="EMBL/GenBank/DDBJ databases">
        <title>A Global Phylogenomic Analysis of the Shiitake Genus Lentinula.</title>
        <authorList>
            <consortium name="DOE Joint Genome Institute"/>
            <person name="Sierra-Patev S."/>
            <person name="Min B."/>
            <person name="Naranjo-Ortiz M."/>
            <person name="Looney B."/>
            <person name="Konkel Z."/>
            <person name="Slot J.C."/>
            <person name="Sakamoto Y."/>
            <person name="Steenwyk J.L."/>
            <person name="Rokas A."/>
            <person name="Carro J."/>
            <person name="Camarero S."/>
            <person name="Ferreira P."/>
            <person name="Molpeceres G."/>
            <person name="Ruiz-Duenas F.J."/>
            <person name="Serrano A."/>
            <person name="Henrissat B."/>
            <person name="Drula E."/>
            <person name="Hughes K.W."/>
            <person name="Mata J.L."/>
            <person name="Ishikawa N.K."/>
            <person name="Vargas-Isla R."/>
            <person name="Ushijima S."/>
            <person name="Smith C.A."/>
            <person name="Ahrendt S."/>
            <person name="Andreopoulos W."/>
            <person name="He G."/>
            <person name="Labutti K."/>
            <person name="Lipzen A."/>
            <person name="Ng V."/>
            <person name="Riley R."/>
            <person name="Sandor L."/>
            <person name="Barry K."/>
            <person name="Martinez A.T."/>
            <person name="Xiao Y."/>
            <person name="Gibbons J.G."/>
            <person name="Terashima K."/>
            <person name="Grigoriev I.V."/>
            <person name="Hibbett D.S."/>
        </authorList>
    </citation>
    <scope>NUCLEOTIDE SEQUENCE</scope>
    <source>
        <strain evidence="2">JLM2183</strain>
    </source>
</reference>
<dbReference type="PROSITE" id="PS51746">
    <property type="entry name" value="PPM_2"/>
    <property type="match status" value="1"/>
</dbReference>
<dbReference type="Gene3D" id="3.60.40.10">
    <property type="entry name" value="PPM-type phosphatase domain"/>
    <property type="match status" value="1"/>
</dbReference>
<protein>
    <submittedName>
        <fullName evidence="2">Protein serine threonine phosphatase 2C</fullName>
    </submittedName>
</protein>
<dbReference type="EMBL" id="JAOTPV010000003">
    <property type="protein sequence ID" value="KAJ4485296.1"/>
    <property type="molecule type" value="Genomic_DNA"/>
</dbReference>
<evidence type="ECO:0000313" key="3">
    <source>
        <dbReference type="Proteomes" id="UP001150266"/>
    </source>
</evidence>
<name>A0A9W9DTP5_9AGAR</name>
<dbReference type="SMART" id="SM00332">
    <property type="entry name" value="PP2Cc"/>
    <property type="match status" value="1"/>
</dbReference>